<keyword evidence="3 6" id="KW-0812">Transmembrane</keyword>
<feature type="transmembrane region" description="Helical" evidence="6">
    <location>
        <begin position="270"/>
        <end position="294"/>
    </location>
</feature>
<evidence type="ECO:0000256" key="3">
    <source>
        <dbReference type="ARBA" id="ARBA00022692"/>
    </source>
</evidence>
<dbReference type="GO" id="GO:0022857">
    <property type="term" value="F:transmembrane transporter activity"/>
    <property type="evidence" value="ECO:0007669"/>
    <property type="project" value="UniProtKB-UniRule"/>
</dbReference>
<dbReference type="InterPro" id="IPR007603">
    <property type="entry name" value="Choline_transptr-like"/>
</dbReference>
<dbReference type="Pfam" id="PF04515">
    <property type="entry name" value="Choline_transpo"/>
    <property type="match status" value="1"/>
</dbReference>
<keyword evidence="9" id="KW-1185">Reference proteome</keyword>
<evidence type="ECO:0000256" key="7">
    <source>
        <dbReference type="SAM" id="MobiDB-lite"/>
    </source>
</evidence>
<comment type="caution">
    <text evidence="8">The sequence shown here is derived from an EMBL/GenBank/DDBJ whole genome shotgun (WGS) entry which is preliminary data.</text>
</comment>
<feature type="region of interest" description="Disordered" evidence="7">
    <location>
        <begin position="1"/>
        <end position="29"/>
    </location>
</feature>
<keyword evidence="4 6" id="KW-1133">Transmembrane helix</keyword>
<keyword evidence="5 6" id="KW-0472">Membrane</keyword>
<gene>
    <name evidence="8" type="ORF">PECAL_5P14770</name>
</gene>
<feature type="transmembrane region" description="Helical" evidence="6">
    <location>
        <begin position="416"/>
        <end position="440"/>
    </location>
</feature>
<evidence type="ECO:0000256" key="4">
    <source>
        <dbReference type="ARBA" id="ARBA00022989"/>
    </source>
</evidence>
<dbReference type="PANTHER" id="PTHR12385">
    <property type="entry name" value="CHOLINE TRANSPORTER-LIKE (SLC FAMILY 44)"/>
    <property type="match status" value="1"/>
</dbReference>
<proteinExistence type="inferred from homology"/>
<comment type="subcellular location">
    <subcellularLocation>
        <location evidence="6">Cell membrane</location>
        <topology evidence="6">Multi-pass membrane protein</topology>
    </subcellularLocation>
    <subcellularLocation>
        <location evidence="1">Membrane</location>
        <topology evidence="1">Multi-pass membrane protein</topology>
    </subcellularLocation>
</comment>
<accession>A0A8J2STZ9</accession>
<dbReference type="GO" id="GO:0005886">
    <property type="term" value="C:plasma membrane"/>
    <property type="evidence" value="ECO:0007669"/>
    <property type="project" value="UniProtKB-SubCell"/>
</dbReference>
<dbReference type="Proteomes" id="UP000789595">
    <property type="component" value="Unassembled WGS sequence"/>
</dbReference>
<evidence type="ECO:0000256" key="2">
    <source>
        <dbReference type="ARBA" id="ARBA00007168"/>
    </source>
</evidence>
<comment type="similarity">
    <text evidence="2 6">Belongs to the CTL (choline transporter-like) family.</text>
</comment>
<evidence type="ECO:0000313" key="8">
    <source>
        <dbReference type="EMBL" id="CAH0376882.1"/>
    </source>
</evidence>
<evidence type="ECO:0000313" key="9">
    <source>
        <dbReference type="Proteomes" id="UP000789595"/>
    </source>
</evidence>
<evidence type="ECO:0000256" key="5">
    <source>
        <dbReference type="ARBA" id="ARBA00023136"/>
    </source>
</evidence>
<feature type="transmembrane region" description="Helical" evidence="6">
    <location>
        <begin position="79"/>
        <end position="102"/>
    </location>
</feature>
<protein>
    <recommendedName>
        <fullName evidence="6">Choline transporter-like protein</fullName>
    </recommendedName>
</protein>
<comment type="function">
    <text evidence="6">Choline transporter.</text>
</comment>
<reference evidence="8" key="1">
    <citation type="submission" date="2021-11" db="EMBL/GenBank/DDBJ databases">
        <authorList>
            <consortium name="Genoscope - CEA"/>
            <person name="William W."/>
        </authorList>
    </citation>
    <scope>NUCLEOTIDE SEQUENCE</scope>
</reference>
<dbReference type="EMBL" id="CAKKNE010000005">
    <property type="protein sequence ID" value="CAH0376882.1"/>
    <property type="molecule type" value="Genomic_DNA"/>
</dbReference>
<dbReference type="OrthoDB" id="44736at2759"/>
<sequence>MRRPTWTDPDKDKESQAAASDDASDDDGIDRNPCKFPDLLFAIAFSAMVVAMIYAAFYYQYAGRVDFDDLASEDAAGNLFSLLIACYASAAVVSQLVASIALRSGTSALDVLLGASNALTLAGSVLAFIFVGPWTGCGLLAVFLVGGAFQVFGRSDRSEFAAATVAVGCDAALEYPEMGCEAAVGLEGGAFFLTVVATLLFGTFSVAAFGYYAFEVQKSDDDDWDTALFLVCLAFAACFFWASQVLKYVITAATASTANSWWFGKDVAPLSAFCRAVTYHYGAICFGALVVAPIESIATSINSMKRMSARAESGAVSSVLSGCLCCVTTVLQCCESILDYFNKFAFVLVGMRGASYAYASRQIVAVFGSQGCIAAGADFYSESVVALSSISVGAVTAAFAVGLGDDSTELEEGISSTSAVIAVLAGAGGYCVAATAFAIVEAAGKAALVLYLEDPNALKRTHESDFDRLSGVWHLLGKEVATVPEEYEPLQAPNDGFT</sequence>
<name>A0A8J2STZ9_9STRA</name>
<feature type="transmembrane region" description="Helical" evidence="6">
    <location>
        <begin position="384"/>
        <end position="404"/>
    </location>
</feature>
<dbReference type="AlphaFoldDB" id="A0A8J2STZ9"/>
<organism evidence="8 9">
    <name type="scientific">Pelagomonas calceolata</name>
    <dbReference type="NCBI Taxonomy" id="35677"/>
    <lineage>
        <taxon>Eukaryota</taxon>
        <taxon>Sar</taxon>
        <taxon>Stramenopiles</taxon>
        <taxon>Ochrophyta</taxon>
        <taxon>Pelagophyceae</taxon>
        <taxon>Pelagomonadales</taxon>
        <taxon>Pelagomonadaceae</taxon>
        <taxon>Pelagomonas</taxon>
    </lineage>
</organism>
<feature type="transmembrane region" description="Helical" evidence="6">
    <location>
        <begin position="191"/>
        <end position="214"/>
    </location>
</feature>
<evidence type="ECO:0000256" key="6">
    <source>
        <dbReference type="RuleBase" id="RU368066"/>
    </source>
</evidence>
<feature type="transmembrane region" description="Helical" evidence="6">
    <location>
        <begin position="226"/>
        <end position="250"/>
    </location>
</feature>
<dbReference type="PANTHER" id="PTHR12385:SF4">
    <property type="entry name" value="PROTEIN PNS1"/>
    <property type="match status" value="1"/>
</dbReference>
<evidence type="ECO:0000256" key="1">
    <source>
        <dbReference type="ARBA" id="ARBA00004141"/>
    </source>
</evidence>
<feature type="transmembrane region" description="Helical" evidence="6">
    <location>
        <begin position="39"/>
        <end position="59"/>
    </location>
</feature>